<sequence length="172" mass="19900">MGDGLMDKKLSNKAIKSWILGRTIGLIVLVVIYLGIIFVLPKMEIQWADYILNNHMKIVNILSFIIIGLTALSTYIEPFFEYKQWSYRIDEEEIFFTEGVFFKRSVTIPIVRIQNINLSEGPVNRKFNLADVKIGTAGGSYKIPNLDKEEVEKIREFLRVKINENVREELEA</sequence>
<dbReference type="Proteomes" id="UP000070646">
    <property type="component" value="Unassembled WGS sequence"/>
</dbReference>
<dbReference type="AlphaFoldDB" id="A0A133NET8"/>
<keyword evidence="1" id="KW-0812">Transmembrane</keyword>
<dbReference type="PANTHER" id="PTHR34473:SF2">
    <property type="entry name" value="UPF0699 TRANSMEMBRANE PROTEIN YDBT"/>
    <property type="match status" value="1"/>
</dbReference>
<proteinExistence type="predicted"/>
<name>A0A133NET8_CLOPF</name>
<keyword evidence="1" id="KW-1133">Transmembrane helix</keyword>
<evidence type="ECO:0000313" key="3">
    <source>
        <dbReference type="EMBL" id="KXA14794.1"/>
    </source>
</evidence>
<dbReference type="EMBL" id="LRPU01000005">
    <property type="protein sequence ID" value="KXA14794.1"/>
    <property type="molecule type" value="Genomic_DNA"/>
</dbReference>
<feature type="transmembrane region" description="Helical" evidence="1">
    <location>
        <begin position="61"/>
        <end position="80"/>
    </location>
</feature>
<evidence type="ECO:0000313" key="4">
    <source>
        <dbReference type="Proteomes" id="UP000070646"/>
    </source>
</evidence>
<dbReference type="Pfam" id="PF03703">
    <property type="entry name" value="bPH_2"/>
    <property type="match status" value="1"/>
</dbReference>
<dbReference type="PATRIC" id="fig|1502.174.peg.121"/>
<gene>
    <name evidence="3" type="ORF">HMPREF3222_00119</name>
</gene>
<dbReference type="InterPro" id="IPR005182">
    <property type="entry name" value="YdbS-like_PH"/>
</dbReference>
<accession>A0A133NET8</accession>
<protein>
    <recommendedName>
        <fullName evidence="2">YdbS-like PH domain-containing protein</fullName>
    </recommendedName>
</protein>
<dbReference type="PANTHER" id="PTHR34473">
    <property type="entry name" value="UPF0699 TRANSMEMBRANE PROTEIN YDBS"/>
    <property type="match status" value="1"/>
</dbReference>
<evidence type="ECO:0000256" key="1">
    <source>
        <dbReference type="SAM" id="Phobius"/>
    </source>
</evidence>
<feature type="domain" description="YdbS-like PH" evidence="2">
    <location>
        <begin position="82"/>
        <end position="158"/>
    </location>
</feature>
<feature type="transmembrane region" description="Helical" evidence="1">
    <location>
        <begin position="20"/>
        <end position="41"/>
    </location>
</feature>
<comment type="caution">
    <text evidence="3">The sequence shown here is derived from an EMBL/GenBank/DDBJ whole genome shotgun (WGS) entry which is preliminary data.</text>
</comment>
<keyword evidence="1" id="KW-0472">Membrane</keyword>
<organism evidence="3 4">
    <name type="scientific">Clostridium perfringens</name>
    <dbReference type="NCBI Taxonomy" id="1502"/>
    <lineage>
        <taxon>Bacteria</taxon>
        <taxon>Bacillati</taxon>
        <taxon>Bacillota</taxon>
        <taxon>Clostridia</taxon>
        <taxon>Eubacteriales</taxon>
        <taxon>Clostridiaceae</taxon>
        <taxon>Clostridium</taxon>
    </lineage>
</organism>
<reference evidence="3 4" key="1">
    <citation type="submission" date="2016-01" db="EMBL/GenBank/DDBJ databases">
        <authorList>
            <person name="Oliw E.H."/>
        </authorList>
    </citation>
    <scope>NUCLEOTIDE SEQUENCE [LARGE SCALE GENOMIC DNA]</scope>
    <source>
        <strain evidence="3 4">MJR7757A</strain>
    </source>
</reference>
<evidence type="ECO:0000259" key="2">
    <source>
        <dbReference type="Pfam" id="PF03703"/>
    </source>
</evidence>